<gene>
    <name evidence="1" type="ORF">SDC9_84518</name>
</gene>
<dbReference type="EMBL" id="VSSQ01008104">
    <property type="protein sequence ID" value="MPM37898.1"/>
    <property type="molecule type" value="Genomic_DNA"/>
</dbReference>
<dbReference type="AlphaFoldDB" id="A0A644ZC88"/>
<organism evidence="1">
    <name type="scientific">bioreactor metagenome</name>
    <dbReference type="NCBI Taxonomy" id="1076179"/>
    <lineage>
        <taxon>unclassified sequences</taxon>
        <taxon>metagenomes</taxon>
        <taxon>ecological metagenomes</taxon>
    </lineage>
</organism>
<name>A0A644ZC88_9ZZZZ</name>
<sequence length="38" mass="4176">MQGDPIQDQIFQDHLTVGGTLGVSVQIREGIRGLLINR</sequence>
<comment type="caution">
    <text evidence="1">The sequence shown here is derived from an EMBL/GenBank/DDBJ whole genome shotgun (WGS) entry which is preliminary data.</text>
</comment>
<protein>
    <submittedName>
        <fullName evidence="1">Uncharacterized protein</fullName>
    </submittedName>
</protein>
<evidence type="ECO:0000313" key="1">
    <source>
        <dbReference type="EMBL" id="MPM37898.1"/>
    </source>
</evidence>
<proteinExistence type="predicted"/>
<reference evidence="1" key="1">
    <citation type="submission" date="2019-08" db="EMBL/GenBank/DDBJ databases">
        <authorList>
            <person name="Kucharzyk K."/>
            <person name="Murdoch R.W."/>
            <person name="Higgins S."/>
            <person name="Loffler F."/>
        </authorList>
    </citation>
    <scope>NUCLEOTIDE SEQUENCE</scope>
</reference>
<accession>A0A644ZC88</accession>